<dbReference type="InterPro" id="IPR008928">
    <property type="entry name" value="6-hairpin_glycosidase_sf"/>
</dbReference>
<comment type="catalytic activity">
    <reaction evidence="1">
        <text>Endohydrolysis of (1-&gt;4)-beta-D-glucosidic linkages in cellulose, lichenin and cereal beta-D-glucans.</text>
        <dbReference type="EC" id="3.2.1.4"/>
    </reaction>
</comment>
<keyword evidence="17" id="KW-0119">Carbohydrate metabolism</keyword>
<keyword evidence="22" id="KW-1185">Reference proteome</keyword>
<dbReference type="Pfam" id="PF00759">
    <property type="entry name" value="Glyco_hydro_9"/>
    <property type="match status" value="1"/>
</dbReference>
<evidence type="ECO:0000256" key="19">
    <source>
        <dbReference type="RuleBase" id="RU003779"/>
    </source>
</evidence>
<sequence length="405" mass="45755">MEEDAPKDERVKEFSDVQTQILKICGEIAGNSDRAGTQVVVEVCYLSLKKLDEFHEQLQELQKEKSDTLHNVLELVSTGHDLCAVGKGDTSGGPDDPNDHSCWMRPEDIDYERPVTECSRCFDLAAEMAAALASASIVFKDNKAYSKKLVHGAATLWKFARDQRGMYTAGGASEISVDNKLTGAQVSLTRLRLFLIPGYAYEETLQTFHNQTSIIMCSYLPYFSSFNRTKGGLIQLNHGRPQPLQYVKHHKPTTWLDKFAYYAVKSLRLPTDLFFQRRYGCRAMMLETVAAVPGMVGGMLLHCKSLRRFEHSGGVFFNAYFLAYLASLKLAHRITGYLEEEAVHSYTEFLKELDKGNIENVKEPAIAIDYWRLPADATLRDVVMVVRANEAHHHDVNHFASDIHY</sequence>
<evidence type="ECO:0000256" key="11">
    <source>
        <dbReference type="ARBA" id="ARBA00022982"/>
    </source>
</evidence>
<organism evidence="21 22">
    <name type="scientific">Artemisia annua</name>
    <name type="common">Sweet wormwood</name>
    <dbReference type="NCBI Taxonomy" id="35608"/>
    <lineage>
        <taxon>Eukaryota</taxon>
        <taxon>Viridiplantae</taxon>
        <taxon>Streptophyta</taxon>
        <taxon>Embryophyta</taxon>
        <taxon>Tracheophyta</taxon>
        <taxon>Spermatophyta</taxon>
        <taxon>Magnoliopsida</taxon>
        <taxon>eudicotyledons</taxon>
        <taxon>Gunneridae</taxon>
        <taxon>Pentapetalae</taxon>
        <taxon>asterids</taxon>
        <taxon>campanulids</taxon>
        <taxon>Asterales</taxon>
        <taxon>Asteraceae</taxon>
        <taxon>Asteroideae</taxon>
        <taxon>Anthemideae</taxon>
        <taxon>Artemisiinae</taxon>
        <taxon>Artemisia</taxon>
    </lineage>
</organism>
<dbReference type="Gene3D" id="1.50.10.10">
    <property type="match status" value="1"/>
</dbReference>
<dbReference type="OrthoDB" id="642895at2759"/>
<dbReference type="GO" id="GO:0010230">
    <property type="term" value="P:alternative respiration"/>
    <property type="evidence" value="ECO:0007669"/>
    <property type="project" value="TreeGrafter"/>
</dbReference>
<evidence type="ECO:0000256" key="15">
    <source>
        <dbReference type="ARBA" id="ARBA00023004"/>
    </source>
</evidence>
<dbReference type="InterPro" id="IPR038659">
    <property type="entry name" value="AOX_sf"/>
</dbReference>
<keyword evidence="11 19" id="KW-0249">Electron transport</keyword>
<comment type="catalytic activity">
    <reaction evidence="2 19">
        <text>2 a ubiquinol + O2 = 2 a ubiquinone + 2 H2O</text>
        <dbReference type="Rhea" id="RHEA:30255"/>
        <dbReference type="Rhea" id="RHEA-COMP:9565"/>
        <dbReference type="Rhea" id="RHEA-COMP:9566"/>
        <dbReference type="ChEBI" id="CHEBI:15377"/>
        <dbReference type="ChEBI" id="CHEBI:15379"/>
        <dbReference type="ChEBI" id="CHEBI:16389"/>
        <dbReference type="ChEBI" id="CHEBI:17976"/>
        <dbReference type="EC" id="1.10.3.11"/>
    </reaction>
</comment>
<dbReference type="Pfam" id="PF01786">
    <property type="entry name" value="AOX"/>
    <property type="match status" value="1"/>
</dbReference>
<evidence type="ECO:0000256" key="4">
    <source>
        <dbReference type="ARBA" id="ARBA00007072"/>
    </source>
</evidence>
<keyword evidence="7" id="KW-0813">Transport</keyword>
<keyword evidence="16 19" id="KW-0472">Membrane</keyword>
<evidence type="ECO:0000256" key="9">
    <source>
        <dbReference type="ARBA" id="ARBA00022692"/>
    </source>
</evidence>
<evidence type="ECO:0000256" key="5">
    <source>
        <dbReference type="ARBA" id="ARBA00008388"/>
    </source>
</evidence>
<keyword evidence="14 19" id="KW-0560">Oxidoreductase</keyword>
<dbReference type="EMBL" id="PKPP01001883">
    <property type="protein sequence ID" value="PWA79252.1"/>
    <property type="molecule type" value="Genomic_DNA"/>
</dbReference>
<dbReference type="InterPro" id="IPR012341">
    <property type="entry name" value="6hp_glycosidase-like_sf"/>
</dbReference>
<dbReference type="GO" id="GO:0009916">
    <property type="term" value="F:alternative oxidase activity"/>
    <property type="evidence" value="ECO:0007669"/>
    <property type="project" value="UniProtKB-UniRule"/>
</dbReference>
<gene>
    <name evidence="21" type="ORF">CTI12_AA208350</name>
</gene>
<comment type="subcellular location">
    <subcellularLocation>
        <location evidence="3">Mitochondrion inner membrane</location>
        <topology evidence="3">Multi-pass membrane protein</topology>
    </subcellularLocation>
</comment>
<evidence type="ECO:0000256" key="16">
    <source>
        <dbReference type="ARBA" id="ARBA00023136"/>
    </source>
</evidence>
<reference evidence="21 22" key="1">
    <citation type="journal article" date="2018" name="Mol. Plant">
        <title>The genome of Artemisia annua provides insight into the evolution of Asteraceae family and artemisinin biosynthesis.</title>
        <authorList>
            <person name="Shen Q."/>
            <person name="Zhang L."/>
            <person name="Liao Z."/>
            <person name="Wang S."/>
            <person name="Yan T."/>
            <person name="Shi P."/>
            <person name="Liu M."/>
            <person name="Fu X."/>
            <person name="Pan Q."/>
            <person name="Wang Y."/>
            <person name="Lv Z."/>
            <person name="Lu X."/>
            <person name="Zhang F."/>
            <person name="Jiang W."/>
            <person name="Ma Y."/>
            <person name="Chen M."/>
            <person name="Hao X."/>
            <person name="Li L."/>
            <person name="Tang Y."/>
            <person name="Lv G."/>
            <person name="Zhou Y."/>
            <person name="Sun X."/>
            <person name="Brodelius P.E."/>
            <person name="Rose J.K.C."/>
            <person name="Tang K."/>
        </authorList>
    </citation>
    <scope>NUCLEOTIDE SEQUENCE [LARGE SCALE GENOMIC DNA]</scope>
    <source>
        <strain evidence="22">cv. Huhao1</strain>
        <tissue evidence="21">Leaf</tissue>
    </source>
</reference>
<keyword evidence="10 19" id="KW-0479">Metal-binding</keyword>
<proteinExistence type="inferred from homology"/>
<dbReference type="GO" id="GO:0008810">
    <property type="term" value="F:cellulase activity"/>
    <property type="evidence" value="ECO:0007669"/>
    <property type="project" value="UniProtKB-EC"/>
</dbReference>
<evidence type="ECO:0000256" key="17">
    <source>
        <dbReference type="ARBA" id="ARBA00023277"/>
    </source>
</evidence>
<evidence type="ECO:0000313" key="22">
    <source>
        <dbReference type="Proteomes" id="UP000245207"/>
    </source>
</evidence>
<evidence type="ECO:0000256" key="2">
    <source>
        <dbReference type="ARBA" id="ARBA00001192"/>
    </source>
</evidence>
<keyword evidence="15 19" id="KW-0408">Iron</keyword>
<evidence type="ECO:0000256" key="18">
    <source>
        <dbReference type="ARBA" id="ARBA00023326"/>
    </source>
</evidence>
<dbReference type="GO" id="GO:0030245">
    <property type="term" value="P:cellulose catabolic process"/>
    <property type="evidence" value="ECO:0007669"/>
    <property type="project" value="UniProtKB-KW"/>
</dbReference>
<keyword evidence="9 19" id="KW-0812">Transmembrane</keyword>
<evidence type="ECO:0000256" key="3">
    <source>
        <dbReference type="ARBA" id="ARBA00004448"/>
    </source>
</evidence>
<dbReference type="GO" id="GO:0106292">
    <property type="term" value="F:superoxide-generating NADPH oxidase activity"/>
    <property type="evidence" value="ECO:0007669"/>
    <property type="project" value="UniProtKB-ARBA"/>
</dbReference>
<evidence type="ECO:0000256" key="8">
    <source>
        <dbReference type="ARBA" id="ARBA00022660"/>
    </source>
</evidence>
<evidence type="ECO:0000256" key="1">
    <source>
        <dbReference type="ARBA" id="ARBA00000966"/>
    </source>
</evidence>
<dbReference type="PANTHER" id="PTHR31803:SF3">
    <property type="entry name" value="ALTERNATIVE OXIDASE"/>
    <property type="match status" value="1"/>
</dbReference>
<protein>
    <recommendedName>
        <fullName evidence="19">Ubiquinol oxidase</fullName>
        <ecNumber evidence="19">1.10.3.11</ecNumber>
    </recommendedName>
</protein>
<evidence type="ECO:0000313" key="21">
    <source>
        <dbReference type="EMBL" id="PWA79252.1"/>
    </source>
</evidence>
<name>A0A2U1P0G5_ARTAN</name>
<dbReference type="GO" id="GO:0046872">
    <property type="term" value="F:metal ion binding"/>
    <property type="evidence" value="ECO:0007669"/>
    <property type="project" value="UniProtKB-UniRule"/>
</dbReference>
<evidence type="ECO:0000256" key="13">
    <source>
        <dbReference type="ARBA" id="ARBA00023001"/>
    </source>
</evidence>
<evidence type="ECO:0000256" key="14">
    <source>
        <dbReference type="ARBA" id="ARBA00023002"/>
    </source>
</evidence>
<comment type="similarity">
    <text evidence="5 19">Belongs to the alternative oxidase family.</text>
</comment>
<comment type="subunit">
    <text evidence="6">Homodimer; disulfide-linked.</text>
</comment>
<evidence type="ECO:0000256" key="6">
    <source>
        <dbReference type="ARBA" id="ARBA00011748"/>
    </source>
</evidence>
<dbReference type="InterPro" id="IPR002680">
    <property type="entry name" value="AOX"/>
</dbReference>
<dbReference type="EC" id="1.10.3.11" evidence="19"/>
<keyword evidence="18" id="KW-0624">Polysaccharide degradation</keyword>
<comment type="similarity">
    <text evidence="4">Belongs to the glycosyl hydrolase 9 (cellulase E) family.</text>
</comment>
<dbReference type="SUPFAM" id="SSF48208">
    <property type="entry name" value="Six-hairpin glycosidases"/>
    <property type="match status" value="1"/>
</dbReference>
<feature type="domain" description="Glycoside hydrolase family 9" evidence="20">
    <location>
        <begin position="82"/>
        <end position="169"/>
    </location>
</feature>
<comment type="cofactor">
    <cofactor evidence="19">
        <name>Fe cation</name>
        <dbReference type="ChEBI" id="CHEBI:24875"/>
    </cofactor>
    <text evidence="19">Binds 2 iron ions per subunit.</text>
</comment>
<evidence type="ECO:0000256" key="7">
    <source>
        <dbReference type="ARBA" id="ARBA00022448"/>
    </source>
</evidence>
<keyword evidence="8 19" id="KW-0679">Respiratory chain</keyword>
<dbReference type="Proteomes" id="UP000245207">
    <property type="component" value="Unassembled WGS sequence"/>
</dbReference>
<comment type="caution">
    <text evidence="21">The sequence shown here is derived from an EMBL/GenBank/DDBJ whole genome shotgun (WGS) entry which is preliminary data.</text>
</comment>
<evidence type="ECO:0000256" key="10">
    <source>
        <dbReference type="ARBA" id="ARBA00022723"/>
    </source>
</evidence>
<keyword evidence="13" id="KW-0136">Cellulose degradation</keyword>
<dbReference type="GO" id="GO:0005743">
    <property type="term" value="C:mitochondrial inner membrane"/>
    <property type="evidence" value="ECO:0007669"/>
    <property type="project" value="UniProtKB-SubCell"/>
</dbReference>
<dbReference type="GO" id="GO:0098803">
    <property type="term" value="C:respiratory chain complex"/>
    <property type="evidence" value="ECO:0007669"/>
    <property type="project" value="UniProtKB-UniRule"/>
</dbReference>
<evidence type="ECO:0000259" key="20">
    <source>
        <dbReference type="Pfam" id="PF00759"/>
    </source>
</evidence>
<dbReference type="Gene3D" id="1.20.1260.140">
    <property type="entry name" value="Alternative oxidase"/>
    <property type="match status" value="2"/>
</dbReference>
<accession>A0A2U1P0G5</accession>
<keyword evidence="12" id="KW-1133">Transmembrane helix</keyword>
<dbReference type="PANTHER" id="PTHR31803">
    <property type="entry name" value="ALTERNATIVE OXIDASE"/>
    <property type="match status" value="1"/>
</dbReference>
<dbReference type="AlphaFoldDB" id="A0A2U1P0G5"/>
<evidence type="ECO:0000256" key="12">
    <source>
        <dbReference type="ARBA" id="ARBA00022989"/>
    </source>
</evidence>
<dbReference type="GO" id="GO:0102721">
    <property type="term" value="F:ubiquinol:oxygen oxidoreductase activity"/>
    <property type="evidence" value="ECO:0007669"/>
    <property type="project" value="UniProtKB-EC"/>
</dbReference>
<dbReference type="InterPro" id="IPR001701">
    <property type="entry name" value="Glyco_hydro_9"/>
</dbReference>